<keyword evidence="1" id="KW-0732">Signal</keyword>
<evidence type="ECO:0000313" key="3">
    <source>
        <dbReference type="Proteomes" id="UP000317977"/>
    </source>
</evidence>
<sequence length="415" mass="43646" precursor="true">MKTQSKHPRTLAVICSVVAICAASITTASAQSNRSGVSNGLFTHGNDSFRVVNTAGYRTAADTGVSAAGTIQQVGHAGQCMSCGTSCGGSCGGASMGVALGYSDCGSCGTACGGTCGRSSMLSCGPKNMNPCQPCSPYRYGSVEALYMAPNRDNYTSSPNFGLGDYDYEFGSRITVGVVGDCIHGYEASFTGPFEWDLSSQLSAAGGINSYLTTGSPAAALPSFTDAIFQQQTLSAEYYSLEASKTLVGWEMAKLLIGGRYINYDEDYNYFSRTAAAGNGQLRSQTQNDLIGLQVGMDLLYPISRHAYSDLRARAGAYYNSYDTSVSVIDAGTLRANGSDDGGELAGMFEISTGVRYQLGEILSVRAGVELWYLSGVASATEQFSTYISDRTGRSSNVDDDILFTGVSVGAELRY</sequence>
<feature type="signal peptide" evidence="1">
    <location>
        <begin position="1"/>
        <end position="30"/>
    </location>
</feature>
<protein>
    <recommendedName>
        <fullName evidence="4">Outer membrane protein beta-barrel domain-containing protein</fullName>
    </recommendedName>
</protein>
<evidence type="ECO:0000256" key="1">
    <source>
        <dbReference type="SAM" id="SignalP"/>
    </source>
</evidence>
<feature type="chain" id="PRO_5022833000" description="Outer membrane protein beta-barrel domain-containing protein" evidence="1">
    <location>
        <begin position="31"/>
        <end position="415"/>
    </location>
</feature>
<comment type="caution">
    <text evidence="2">The sequence shown here is derived from an EMBL/GenBank/DDBJ whole genome shotgun (WGS) entry which is preliminary data.</text>
</comment>
<organism evidence="2 3">
    <name type="scientific">Rubripirellula reticaptiva</name>
    <dbReference type="NCBI Taxonomy" id="2528013"/>
    <lineage>
        <taxon>Bacteria</taxon>
        <taxon>Pseudomonadati</taxon>
        <taxon>Planctomycetota</taxon>
        <taxon>Planctomycetia</taxon>
        <taxon>Pirellulales</taxon>
        <taxon>Pirellulaceae</taxon>
        <taxon>Rubripirellula</taxon>
    </lineage>
</organism>
<proteinExistence type="predicted"/>
<keyword evidence="3" id="KW-1185">Reference proteome</keyword>
<name>A0A5C6F8Q1_9BACT</name>
<accession>A0A5C6F8Q1</accession>
<evidence type="ECO:0000313" key="2">
    <source>
        <dbReference type="EMBL" id="TWU58123.1"/>
    </source>
</evidence>
<gene>
    <name evidence="2" type="ORF">Poly59_10320</name>
</gene>
<dbReference type="EMBL" id="SJPX01000001">
    <property type="protein sequence ID" value="TWU58123.1"/>
    <property type="molecule type" value="Genomic_DNA"/>
</dbReference>
<dbReference type="OrthoDB" id="264439at2"/>
<reference evidence="2 3" key="1">
    <citation type="submission" date="2019-02" db="EMBL/GenBank/DDBJ databases">
        <title>Deep-cultivation of Planctomycetes and their phenomic and genomic characterization uncovers novel biology.</title>
        <authorList>
            <person name="Wiegand S."/>
            <person name="Jogler M."/>
            <person name="Boedeker C."/>
            <person name="Pinto D."/>
            <person name="Vollmers J."/>
            <person name="Rivas-Marin E."/>
            <person name="Kohn T."/>
            <person name="Peeters S.H."/>
            <person name="Heuer A."/>
            <person name="Rast P."/>
            <person name="Oberbeckmann S."/>
            <person name="Bunk B."/>
            <person name="Jeske O."/>
            <person name="Meyerdierks A."/>
            <person name="Storesund J.E."/>
            <person name="Kallscheuer N."/>
            <person name="Luecker S."/>
            <person name="Lage O.M."/>
            <person name="Pohl T."/>
            <person name="Merkel B.J."/>
            <person name="Hornburger P."/>
            <person name="Mueller R.-W."/>
            <person name="Bruemmer F."/>
            <person name="Labrenz M."/>
            <person name="Spormann A.M."/>
            <person name="Op Den Camp H."/>
            <person name="Overmann J."/>
            <person name="Amann R."/>
            <person name="Jetten M.S.M."/>
            <person name="Mascher T."/>
            <person name="Medema M.H."/>
            <person name="Devos D.P."/>
            <person name="Kaster A.-K."/>
            <person name="Ovreas L."/>
            <person name="Rohde M."/>
            <person name="Galperin M.Y."/>
            <person name="Jogler C."/>
        </authorList>
    </citation>
    <scope>NUCLEOTIDE SEQUENCE [LARGE SCALE GENOMIC DNA]</scope>
    <source>
        <strain evidence="2 3">Poly59</strain>
    </source>
</reference>
<dbReference type="RefSeq" id="WP_146532906.1">
    <property type="nucleotide sequence ID" value="NZ_SJPX01000001.1"/>
</dbReference>
<evidence type="ECO:0008006" key="4">
    <source>
        <dbReference type="Google" id="ProtNLM"/>
    </source>
</evidence>
<dbReference type="AlphaFoldDB" id="A0A5C6F8Q1"/>
<dbReference type="Proteomes" id="UP000317977">
    <property type="component" value="Unassembled WGS sequence"/>
</dbReference>